<comment type="caution">
    <text evidence="5">The sequence shown here is derived from an EMBL/GenBank/DDBJ whole genome shotgun (WGS) entry which is preliminary data.</text>
</comment>
<dbReference type="InterPro" id="IPR036047">
    <property type="entry name" value="F-box-like_dom_sf"/>
</dbReference>
<evidence type="ECO:0000313" key="5">
    <source>
        <dbReference type="EMBL" id="CAH8349607.1"/>
    </source>
</evidence>
<dbReference type="InterPro" id="IPR057499">
    <property type="entry name" value="Kelch_FKB95"/>
</dbReference>
<dbReference type="CDD" id="cd22152">
    <property type="entry name" value="F-box_AtAFR-like"/>
    <property type="match status" value="1"/>
</dbReference>
<dbReference type="PANTHER" id="PTHR46344">
    <property type="entry name" value="OS02G0202900 PROTEIN"/>
    <property type="match status" value="1"/>
</dbReference>
<dbReference type="SMART" id="SM00612">
    <property type="entry name" value="Kelch"/>
    <property type="match status" value="2"/>
</dbReference>
<dbReference type="InterPro" id="IPR006652">
    <property type="entry name" value="Kelch_1"/>
</dbReference>
<evidence type="ECO:0000259" key="4">
    <source>
        <dbReference type="Pfam" id="PF25210"/>
    </source>
</evidence>
<gene>
    <name evidence="5" type="ORF">ERUC_LOCUS17673</name>
</gene>
<dbReference type="SUPFAM" id="SSF81383">
    <property type="entry name" value="F-box domain"/>
    <property type="match status" value="1"/>
</dbReference>
<dbReference type="PANTHER" id="PTHR46344:SF1">
    <property type="entry name" value="OS02G0504900 PROTEIN"/>
    <property type="match status" value="1"/>
</dbReference>
<dbReference type="Pfam" id="PF25210">
    <property type="entry name" value="Kelch_FKB95"/>
    <property type="match status" value="1"/>
</dbReference>
<keyword evidence="2" id="KW-0677">Repeat</keyword>
<dbReference type="EMBL" id="CAKOAT010164043">
    <property type="protein sequence ID" value="CAH8349607.1"/>
    <property type="molecule type" value="Genomic_DNA"/>
</dbReference>
<organism evidence="5 6">
    <name type="scientific">Eruca vesicaria subsp. sativa</name>
    <name type="common">Garden rocket</name>
    <name type="synonym">Eruca sativa</name>
    <dbReference type="NCBI Taxonomy" id="29727"/>
    <lineage>
        <taxon>Eukaryota</taxon>
        <taxon>Viridiplantae</taxon>
        <taxon>Streptophyta</taxon>
        <taxon>Embryophyta</taxon>
        <taxon>Tracheophyta</taxon>
        <taxon>Spermatophyta</taxon>
        <taxon>Magnoliopsida</taxon>
        <taxon>eudicotyledons</taxon>
        <taxon>Gunneridae</taxon>
        <taxon>Pentapetalae</taxon>
        <taxon>rosids</taxon>
        <taxon>malvids</taxon>
        <taxon>Brassicales</taxon>
        <taxon>Brassicaceae</taxon>
        <taxon>Brassiceae</taxon>
        <taxon>Eruca</taxon>
    </lineage>
</organism>
<evidence type="ECO:0000256" key="2">
    <source>
        <dbReference type="ARBA" id="ARBA00022737"/>
    </source>
</evidence>
<keyword evidence="1" id="KW-0880">Kelch repeat</keyword>
<dbReference type="InterPro" id="IPR001810">
    <property type="entry name" value="F-box_dom"/>
</dbReference>
<evidence type="ECO:0000313" key="6">
    <source>
        <dbReference type="Proteomes" id="UP001642260"/>
    </source>
</evidence>
<feature type="domain" description="F-box" evidence="3">
    <location>
        <begin position="13"/>
        <end position="48"/>
    </location>
</feature>
<protein>
    <recommendedName>
        <fullName evidence="7">F-box domain-containing protein</fullName>
    </recommendedName>
</protein>
<accession>A0ABC8K2A0</accession>
<evidence type="ECO:0000256" key="1">
    <source>
        <dbReference type="ARBA" id="ARBA00022441"/>
    </source>
</evidence>
<dbReference type="Proteomes" id="UP001642260">
    <property type="component" value="Unassembled WGS sequence"/>
</dbReference>
<dbReference type="Pfam" id="PF00646">
    <property type="entry name" value="F-box"/>
    <property type="match status" value="1"/>
</dbReference>
<keyword evidence="6" id="KW-1185">Reference proteome</keyword>
<sequence>MVESFSSSLIPGLADDVAELCLSRIPRSSFQIISQVCWRWRRFLRSERYETVRKMTGSVEELMCVLVDHQYWEVYDGSGNKLGWIPPVPGPINCSFGHAVLDGRKIMVFGGQSGRAVSADVYEFNPASNKWRKLADMNMPRYNFAYVIVDGLVYVIRGYSSFHASIPNAEVYNPKTNKWSLMDCPHRPNFHGMAFSFNSKLFVVDNESSIIDIYDHKTETWEELDSGQSLSVYSYTIIRNKVYFLNWFRPGMGVFDPEKNSWSSVFVPPTNEGGLRYYLGQWNNKVILFSREHEALSGDLDKEDASKWRATRIRPYGHHSTSVLINI</sequence>
<dbReference type="AlphaFoldDB" id="A0ABC8K2A0"/>
<evidence type="ECO:0000259" key="3">
    <source>
        <dbReference type="Pfam" id="PF00646"/>
    </source>
</evidence>
<reference evidence="5 6" key="1">
    <citation type="submission" date="2022-03" db="EMBL/GenBank/DDBJ databases">
        <authorList>
            <person name="Macdonald S."/>
            <person name="Ahmed S."/>
            <person name="Newling K."/>
        </authorList>
    </citation>
    <scope>NUCLEOTIDE SEQUENCE [LARGE SCALE GENOMIC DNA]</scope>
</reference>
<evidence type="ECO:0008006" key="7">
    <source>
        <dbReference type="Google" id="ProtNLM"/>
    </source>
</evidence>
<dbReference type="InterPro" id="IPR015915">
    <property type="entry name" value="Kelch-typ_b-propeller"/>
</dbReference>
<name>A0ABC8K2A0_ERUVS</name>
<dbReference type="Gene3D" id="2.120.10.80">
    <property type="entry name" value="Kelch-type beta propeller"/>
    <property type="match status" value="1"/>
</dbReference>
<proteinExistence type="predicted"/>
<feature type="domain" description="FKB95-like N-terminal Kelch" evidence="4">
    <location>
        <begin position="79"/>
        <end position="265"/>
    </location>
</feature>
<dbReference type="SUPFAM" id="SSF117281">
    <property type="entry name" value="Kelch motif"/>
    <property type="match status" value="1"/>
</dbReference>